<gene>
    <name evidence="1" type="ORF">CCAP1982_LOCUS6337</name>
</gene>
<keyword evidence="2" id="KW-1185">Reference proteome</keyword>
<accession>A0A811UJ42</accession>
<dbReference type="Proteomes" id="UP000606786">
    <property type="component" value="Unassembled WGS sequence"/>
</dbReference>
<evidence type="ECO:0000313" key="1">
    <source>
        <dbReference type="EMBL" id="CAD6997705.1"/>
    </source>
</evidence>
<proteinExistence type="predicted"/>
<sequence>DRRCTVDFISPDTHGQQANIEFKIKLVKTGYSELKSISGMLEKVGQSLNIDKSDRKFFTK</sequence>
<evidence type="ECO:0000313" key="2">
    <source>
        <dbReference type="Proteomes" id="UP000606786"/>
    </source>
</evidence>
<organism evidence="1 2">
    <name type="scientific">Ceratitis capitata</name>
    <name type="common">Mediterranean fruit fly</name>
    <name type="synonym">Tephritis capitata</name>
    <dbReference type="NCBI Taxonomy" id="7213"/>
    <lineage>
        <taxon>Eukaryota</taxon>
        <taxon>Metazoa</taxon>
        <taxon>Ecdysozoa</taxon>
        <taxon>Arthropoda</taxon>
        <taxon>Hexapoda</taxon>
        <taxon>Insecta</taxon>
        <taxon>Pterygota</taxon>
        <taxon>Neoptera</taxon>
        <taxon>Endopterygota</taxon>
        <taxon>Diptera</taxon>
        <taxon>Brachycera</taxon>
        <taxon>Muscomorpha</taxon>
        <taxon>Tephritoidea</taxon>
        <taxon>Tephritidae</taxon>
        <taxon>Ceratitis</taxon>
        <taxon>Ceratitis</taxon>
    </lineage>
</organism>
<name>A0A811UJ42_CERCA</name>
<reference evidence="1" key="1">
    <citation type="submission" date="2020-11" db="EMBL/GenBank/DDBJ databases">
        <authorList>
            <person name="Whitehead M."/>
        </authorList>
    </citation>
    <scope>NUCLEOTIDE SEQUENCE</scope>
    <source>
        <strain evidence="1">EGII</strain>
    </source>
</reference>
<dbReference type="EMBL" id="CAJHJT010000012">
    <property type="protein sequence ID" value="CAD6997705.1"/>
    <property type="molecule type" value="Genomic_DNA"/>
</dbReference>
<protein>
    <submittedName>
        <fullName evidence="1">(Mediterranean fruit fly) hypothetical protein</fullName>
    </submittedName>
</protein>
<feature type="non-terminal residue" evidence="1">
    <location>
        <position position="1"/>
    </location>
</feature>
<dbReference type="AlphaFoldDB" id="A0A811UJ42"/>
<comment type="caution">
    <text evidence="1">The sequence shown here is derived from an EMBL/GenBank/DDBJ whole genome shotgun (WGS) entry which is preliminary data.</text>
</comment>